<dbReference type="AlphaFoldDB" id="A0A9D7K6F7"/>
<name>A0A9D7K6F7_9PROT</name>
<protein>
    <recommendedName>
        <fullName evidence="4">Transmembrane protein</fullName>
    </recommendedName>
</protein>
<dbReference type="InterPro" id="IPR047798">
    <property type="entry name" value="BPSS1780-like"/>
</dbReference>
<feature type="transmembrane region" description="Helical" evidence="1">
    <location>
        <begin position="222"/>
        <end position="245"/>
    </location>
</feature>
<dbReference type="Proteomes" id="UP000886689">
    <property type="component" value="Unassembled WGS sequence"/>
</dbReference>
<accession>A0A9D7K6F7</accession>
<feature type="transmembrane region" description="Helical" evidence="1">
    <location>
        <begin position="12"/>
        <end position="39"/>
    </location>
</feature>
<comment type="caution">
    <text evidence="2">The sequence shown here is derived from an EMBL/GenBank/DDBJ whole genome shotgun (WGS) entry which is preliminary data.</text>
</comment>
<proteinExistence type="predicted"/>
<keyword evidence="1" id="KW-0472">Membrane</keyword>
<sequence length="271" mass="28818">MQAQKLTARQGWGWLAAGLTIFLKNPPLLTLIILAYWMIIALVNSLPLIGPVIATLSIPAFSVSLMNASRNLDAGRPLEVQVLFSGFRTQTKTLLTLGGLYLGASIVALGMSAIADGGLFLQTMVGGYRPTPEEIASGEFLAAAQIALILMTPIVMAWWYAPVLVAWHGFTAGKALFFSLAACLRNWRPFLAYGICALIFGGLLPGLVLGILVAIVPEAAGVATTLFTLPLVFVLAPTLVASFYVSYREVFITTPVGPTDPNAQDEPPVDA</sequence>
<feature type="transmembrane region" description="Helical" evidence="1">
    <location>
        <begin position="191"/>
        <end position="216"/>
    </location>
</feature>
<evidence type="ECO:0008006" key="4">
    <source>
        <dbReference type="Google" id="ProtNLM"/>
    </source>
</evidence>
<keyword evidence="1" id="KW-1133">Transmembrane helix</keyword>
<keyword evidence="1" id="KW-0812">Transmembrane</keyword>
<feature type="transmembrane region" description="Helical" evidence="1">
    <location>
        <begin position="100"/>
        <end position="120"/>
    </location>
</feature>
<dbReference type="NCBIfam" id="NF041043">
    <property type="entry name" value="BPSS1780_fam"/>
    <property type="match status" value="1"/>
</dbReference>
<feature type="transmembrane region" description="Helical" evidence="1">
    <location>
        <begin position="140"/>
        <end position="160"/>
    </location>
</feature>
<feature type="transmembrane region" description="Helical" evidence="1">
    <location>
        <begin position="46"/>
        <end position="66"/>
    </location>
</feature>
<evidence type="ECO:0000313" key="3">
    <source>
        <dbReference type="Proteomes" id="UP000886689"/>
    </source>
</evidence>
<dbReference type="EMBL" id="JADJUC010000031">
    <property type="protein sequence ID" value="MBK8525487.1"/>
    <property type="molecule type" value="Genomic_DNA"/>
</dbReference>
<evidence type="ECO:0000313" key="2">
    <source>
        <dbReference type="EMBL" id="MBK8525487.1"/>
    </source>
</evidence>
<organism evidence="2 3">
    <name type="scientific">Candidatus Proximibacter danicus</name>
    <dbReference type="NCBI Taxonomy" id="2954365"/>
    <lineage>
        <taxon>Bacteria</taxon>
        <taxon>Pseudomonadati</taxon>
        <taxon>Pseudomonadota</taxon>
        <taxon>Betaproteobacteria</taxon>
        <taxon>Candidatus Proximibacter</taxon>
    </lineage>
</organism>
<reference evidence="2" key="1">
    <citation type="submission" date="2020-10" db="EMBL/GenBank/DDBJ databases">
        <title>Connecting structure to function with the recovery of over 1000 high-quality activated sludge metagenome-assembled genomes encoding full-length rRNA genes using long-read sequencing.</title>
        <authorList>
            <person name="Singleton C.M."/>
            <person name="Petriglieri F."/>
            <person name="Kristensen J.M."/>
            <person name="Kirkegaard R.H."/>
            <person name="Michaelsen T.Y."/>
            <person name="Andersen M.H."/>
            <person name="Karst S.M."/>
            <person name="Dueholm M.S."/>
            <person name="Nielsen P.H."/>
            <person name="Albertsen M."/>
        </authorList>
    </citation>
    <scope>NUCLEOTIDE SEQUENCE</scope>
    <source>
        <strain evidence="2">Hirt_18-Q3-R61-65_BATAC.395</strain>
    </source>
</reference>
<evidence type="ECO:0000256" key="1">
    <source>
        <dbReference type="SAM" id="Phobius"/>
    </source>
</evidence>
<gene>
    <name evidence="2" type="ORF">IPL58_16510</name>
</gene>